<dbReference type="InterPro" id="IPR001650">
    <property type="entry name" value="Helicase_C-like"/>
</dbReference>
<organism evidence="14 15">
    <name type="scientific">Blepharisma stoltei</name>
    <dbReference type="NCBI Taxonomy" id="1481888"/>
    <lineage>
        <taxon>Eukaryota</taxon>
        <taxon>Sar</taxon>
        <taxon>Alveolata</taxon>
        <taxon>Ciliophora</taxon>
        <taxon>Postciliodesmatophora</taxon>
        <taxon>Heterotrichea</taxon>
        <taxon>Heterotrichida</taxon>
        <taxon>Blepharismidae</taxon>
        <taxon>Blepharisma</taxon>
    </lineage>
</organism>
<accession>A0AAU9K2I5</accession>
<evidence type="ECO:0000256" key="1">
    <source>
        <dbReference type="ARBA" id="ARBA00004123"/>
    </source>
</evidence>
<keyword evidence="5" id="KW-0347">Helicase</keyword>
<evidence type="ECO:0000256" key="5">
    <source>
        <dbReference type="ARBA" id="ARBA00022806"/>
    </source>
</evidence>
<dbReference type="Gene3D" id="3.40.50.300">
    <property type="entry name" value="P-loop containing nucleotide triphosphate hydrolases"/>
    <property type="match status" value="1"/>
</dbReference>
<dbReference type="PROSITE" id="PS51293">
    <property type="entry name" value="SANT"/>
    <property type="match status" value="1"/>
</dbReference>
<dbReference type="GO" id="GO:0042393">
    <property type="term" value="F:histone binding"/>
    <property type="evidence" value="ECO:0007669"/>
    <property type="project" value="TreeGrafter"/>
</dbReference>
<dbReference type="Gene3D" id="1.10.10.60">
    <property type="entry name" value="Homeodomain-like"/>
    <property type="match status" value="2"/>
</dbReference>
<dbReference type="SMART" id="SM00487">
    <property type="entry name" value="DEXDc"/>
    <property type="match status" value="1"/>
</dbReference>
<comment type="caution">
    <text evidence="14">The sequence shown here is derived from an EMBL/GenBank/DDBJ whole genome shotgun (WGS) entry which is preliminary data.</text>
</comment>
<protein>
    <submittedName>
        <fullName evidence="14">Uncharacterized protein</fullName>
    </submittedName>
</protein>
<dbReference type="GO" id="GO:0034728">
    <property type="term" value="P:nucleosome organization"/>
    <property type="evidence" value="ECO:0007669"/>
    <property type="project" value="TreeGrafter"/>
</dbReference>
<evidence type="ECO:0000256" key="7">
    <source>
        <dbReference type="ARBA" id="ARBA00022853"/>
    </source>
</evidence>
<keyword evidence="3" id="KW-0547">Nucleotide-binding</keyword>
<evidence type="ECO:0000256" key="2">
    <source>
        <dbReference type="ARBA" id="ARBA00009687"/>
    </source>
</evidence>
<keyword evidence="4" id="KW-0378">Hydrolase</keyword>
<keyword evidence="6" id="KW-0067">ATP-binding</keyword>
<feature type="domain" description="SANT" evidence="13">
    <location>
        <begin position="755"/>
        <end position="807"/>
    </location>
</feature>
<dbReference type="InterPro" id="IPR014001">
    <property type="entry name" value="Helicase_ATP-bd"/>
</dbReference>
<dbReference type="SMART" id="SM00490">
    <property type="entry name" value="HELICc"/>
    <property type="match status" value="1"/>
</dbReference>
<dbReference type="GO" id="GO:0000785">
    <property type="term" value="C:chromatin"/>
    <property type="evidence" value="ECO:0007669"/>
    <property type="project" value="TreeGrafter"/>
</dbReference>
<evidence type="ECO:0000259" key="12">
    <source>
        <dbReference type="PROSITE" id="PS51194"/>
    </source>
</evidence>
<evidence type="ECO:0000256" key="9">
    <source>
        <dbReference type="ARBA" id="ARBA00023242"/>
    </source>
</evidence>
<proteinExistence type="inferred from homology"/>
<dbReference type="PANTHER" id="PTHR45623">
    <property type="entry name" value="CHROMODOMAIN-HELICASE-DNA-BINDING PROTEIN 3-RELATED-RELATED"/>
    <property type="match status" value="1"/>
</dbReference>
<feature type="domain" description="Helicase ATP-binding" evidence="11">
    <location>
        <begin position="125"/>
        <end position="289"/>
    </location>
</feature>
<evidence type="ECO:0000256" key="10">
    <source>
        <dbReference type="SAM" id="MobiDB-lite"/>
    </source>
</evidence>
<dbReference type="GO" id="GO:0003677">
    <property type="term" value="F:DNA binding"/>
    <property type="evidence" value="ECO:0007669"/>
    <property type="project" value="UniProtKB-KW"/>
</dbReference>
<dbReference type="InterPro" id="IPR015195">
    <property type="entry name" value="SLIDE"/>
</dbReference>
<dbReference type="GO" id="GO:0004386">
    <property type="term" value="F:helicase activity"/>
    <property type="evidence" value="ECO:0007669"/>
    <property type="project" value="UniProtKB-KW"/>
</dbReference>
<evidence type="ECO:0000256" key="6">
    <source>
        <dbReference type="ARBA" id="ARBA00022840"/>
    </source>
</evidence>
<dbReference type="FunFam" id="3.40.50.300:FF:000082">
    <property type="entry name" value="ISWI chromatin remodeling complex ATPase ISW1"/>
    <property type="match status" value="1"/>
</dbReference>
<keyword evidence="9" id="KW-0539">Nucleus</keyword>
<evidence type="ECO:0000259" key="11">
    <source>
        <dbReference type="PROSITE" id="PS51192"/>
    </source>
</evidence>
<dbReference type="GO" id="GO:0016887">
    <property type="term" value="F:ATP hydrolysis activity"/>
    <property type="evidence" value="ECO:0007669"/>
    <property type="project" value="TreeGrafter"/>
</dbReference>
<evidence type="ECO:0000313" key="15">
    <source>
        <dbReference type="Proteomes" id="UP001162131"/>
    </source>
</evidence>
<evidence type="ECO:0000259" key="13">
    <source>
        <dbReference type="PROSITE" id="PS51293"/>
    </source>
</evidence>
<dbReference type="InterPro" id="IPR038718">
    <property type="entry name" value="SNF2-like_sf"/>
</dbReference>
<dbReference type="SUPFAM" id="SSF52540">
    <property type="entry name" value="P-loop containing nucleoside triphosphate hydrolases"/>
    <property type="match status" value="2"/>
</dbReference>
<dbReference type="CDD" id="cd18793">
    <property type="entry name" value="SF2_C_SNF"/>
    <property type="match status" value="1"/>
</dbReference>
<dbReference type="PROSITE" id="PS51194">
    <property type="entry name" value="HELICASE_CTER"/>
    <property type="match status" value="1"/>
</dbReference>
<dbReference type="Proteomes" id="UP001162131">
    <property type="component" value="Unassembled WGS sequence"/>
</dbReference>
<dbReference type="InterPro" id="IPR027417">
    <property type="entry name" value="P-loop_NTPase"/>
</dbReference>
<dbReference type="GO" id="GO:0005524">
    <property type="term" value="F:ATP binding"/>
    <property type="evidence" value="ECO:0007669"/>
    <property type="project" value="UniProtKB-KW"/>
</dbReference>
<comment type="subcellular location">
    <subcellularLocation>
        <location evidence="1">Nucleus</location>
    </subcellularLocation>
</comment>
<dbReference type="CDD" id="cd00167">
    <property type="entry name" value="SANT"/>
    <property type="match status" value="1"/>
</dbReference>
<dbReference type="InterPro" id="IPR009057">
    <property type="entry name" value="Homeodomain-like_sf"/>
</dbReference>
<dbReference type="InterPro" id="IPR049730">
    <property type="entry name" value="SNF2/RAD54-like_C"/>
</dbReference>
<dbReference type="SUPFAM" id="SSF46689">
    <property type="entry name" value="Homeodomain-like"/>
    <property type="match status" value="2"/>
</dbReference>
<dbReference type="SMART" id="SM00717">
    <property type="entry name" value="SANT"/>
    <property type="match status" value="2"/>
</dbReference>
<evidence type="ECO:0000256" key="8">
    <source>
        <dbReference type="ARBA" id="ARBA00023125"/>
    </source>
</evidence>
<dbReference type="Pfam" id="PF09111">
    <property type="entry name" value="SLIDE"/>
    <property type="match status" value="1"/>
</dbReference>
<dbReference type="GO" id="GO:0140658">
    <property type="term" value="F:ATP-dependent chromatin remodeler activity"/>
    <property type="evidence" value="ECO:0007669"/>
    <property type="project" value="TreeGrafter"/>
</dbReference>
<feature type="region of interest" description="Disordered" evidence="10">
    <location>
        <begin position="65"/>
        <end position="90"/>
    </location>
</feature>
<dbReference type="GO" id="GO:0003682">
    <property type="term" value="F:chromatin binding"/>
    <property type="evidence" value="ECO:0007669"/>
    <property type="project" value="TreeGrafter"/>
</dbReference>
<comment type="similarity">
    <text evidence="2">Belongs to the SNF2/RAD54 helicase family. ISWI subfamily.</text>
</comment>
<dbReference type="InterPro" id="IPR017884">
    <property type="entry name" value="SANT_dom"/>
</dbReference>
<name>A0AAU9K2I5_9CILI</name>
<dbReference type="PANTHER" id="PTHR45623:SF49">
    <property type="entry name" value="SWI_SNF-RELATED MATRIX-ASSOCIATED ACTIN-DEPENDENT REGULATOR OF CHROMATIN SUBFAMILY A MEMBER 5"/>
    <property type="match status" value="1"/>
</dbReference>
<evidence type="ECO:0000313" key="14">
    <source>
        <dbReference type="EMBL" id="CAG9329863.1"/>
    </source>
</evidence>
<dbReference type="Pfam" id="PF00271">
    <property type="entry name" value="Helicase_C"/>
    <property type="match status" value="1"/>
</dbReference>
<sequence length="963" mass="112412">MAGRETEMRGVYKEEEFNYSDKDTEYIPESNAGGPPIMAPIDSQTKLQYLMNEIDTYTRNLSQFHQRTSSDVEHGKRHHGPENEDEKDLISSDNSLYTTRLESQPATIVGGTLRDYQLEGLNWLLKMHACNINGVLADEMGLGKTLQTISLLAQIYIQGETSPNIIIVPKSTLSNWVKEFKHWAPSLQIFEFYGNQEEREQLRAKVPRTNTYFVLLTTYEIVMAEKTTLKTVKWNYLIIDEAHRIKNEKSVLSQIVRLFSTKHRLLITGTPLQNSLHELWSLLNFLMPATFSSSQDFDTWFNLSGAHNQDDQEFLVRQLHRILRPFMLRRLKKEVETKLPPKKELYVFLGMTDAQRELYKNLLTKNIEVVNGFGERSQYMNTIMQLRKVCNHPYLFDGIEPGPPYADGPHLVEACMKFKFLDKLIPRLIEKGSKILIFTQMTRLLDILDDFLSYKGYKYCRIDGNTPYIDRELQIEKFQNRESDVKIFILSTRAGGLGINLHAANTVIIYDSDWNPQVDLQAMDRAHRIGQTQTVTVYRFVTEGTVEEKIAERAAKKLKMDHLVIQRGGLTQQNKAPSVQDMKNIVQFGAQQVLKSTGNTIPDQDIDKILKYAQEKTEEINEELKNIEQAFNLNNLSFDGASLYHFEGEDYKKVEKTHISLGRRNRKKNELYEVNKDLNNQHKKNKKKGWRALVNGGHPHQFFDEQELDDLDNKEDKWNEFLNTKTKRRRGDPPVEKPERFTDKDKAQRKALLRNGFLNWTKKDFNNFILACEIYGKDEFDKIAEEIGTKSIREVVKYSKHFWRKYKNLPNGEEFVERINQGELDRERLAEIDVILKAKRSRSEGGLTLSYPEDQEPTNFSKEEDLFLVKCLLEMEYGSWDDIKIKIQESPEFRFNVWFQSKSLDELEERCEYLIDVLEEEAMNPRKVQCVEKEESISNGSDCRVEVTMDFKWIIKFPKYPLV</sequence>
<keyword evidence="7" id="KW-0156">Chromatin regulator</keyword>
<keyword evidence="8" id="KW-0238">DNA-binding</keyword>
<keyword evidence="15" id="KW-1185">Reference proteome</keyword>
<reference evidence="14" key="1">
    <citation type="submission" date="2021-09" db="EMBL/GenBank/DDBJ databases">
        <authorList>
            <consortium name="AG Swart"/>
            <person name="Singh M."/>
            <person name="Singh A."/>
            <person name="Seah K."/>
            <person name="Emmerich C."/>
        </authorList>
    </citation>
    <scope>NUCLEOTIDE SEQUENCE</scope>
    <source>
        <strain evidence="14">ATCC30299</strain>
    </source>
</reference>
<dbReference type="GO" id="GO:0005634">
    <property type="term" value="C:nucleus"/>
    <property type="evidence" value="ECO:0007669"/>
    <property type="project" value="UniProtKB-SubCell"/>
</dbReference>
<dbReference type="Gene3D" id="3.40.50.10810">
    <property type="entry name" value="Tandem AAA-ATPase domain"/>
    <property type="match status" value="1"/>
</dbReference>
<dbReference type="AlphaFoldDB" id="A0AAU9K2I5"/>
<dbReference type="PROSITE" id="PS51192">
    <property type="entry name" value="HELICASE_ATP_BIND_1"/>
    <property type="match status" value="1"/>
</dbReference>
<dbReference type="InterPro" id="IPR001005">
    <property type="entry name" value="SANT/Myb"/>
</dbReference>
<evidence type="ECO:0000256" key="3">
    <source>
        <dbReference type="ARBA" id="ARBA00022741"/>
    </source>
</evidence>
<gene>
    <name evidence="14" type="ORF">BSTOLATCC_MIC49902</name>
</gene>
<evidence type="ECO:0000256" key="4">
    <source>
        <dbReference type="ARBA" id="ARBA00022801"/>
    </source>
</evidence>
<feature type="domain" description="Helicase C-terminal" evidence="12">
    <location>
        <begin position="420"/>
        <end position="583"/>
    </location>
</feature>
<dbReference type="FunFam" id="3.40.50.10810:FF:000005">
    <property type="entry name" value="Photoperiod-independent early flowering 1"/>
    <property type="match status" value="1"/>
</dbReference>
<dbReference type="Pfam" id="PF00176">
    <property type="entry name" value="SNF2-rel_dom"/>
    <property type="match status" value="1"/>
</dbReference>
<dbReference type="InterPro" id="IPR000330">
    <property type="entry name" value="SNF2_N"/>
</dbReference>
<dbReference type="EMBL" id="CAJZBQ010000049">
    <property type="protein sequence ID" value="CAG9329863.1"/>
    <property type="molecule type" value="Genomic_DNA"/>
</dbReference>